<dbReference type="Gene3D" id="1.25.40.990">
    <property type="match status" value="1"/>
</dbReference>
<accession>A0A1S4B185</accession>
<dbReference type="PaxDb" id="4097-A0A1S4B185"/>
<dbReference type="GeneID" id="107803472"/>
<dbReference type="Proteomes" id="UP000790787">
    <property type="component" value="Chromosome 8"/>
</dbReference>
<dbReference type="GO" id="GO:0070390">
    <property type="term" value="C:transcription export complex 2"/>
    <property type="evidence" value="ECO:0000318"/>
    <property type="project" value="GO_Central"/>
</dbReference>
<evidence type="ECO:0000313" key="1">
    <source>
        <dbReference type="Proteomes" id="UP000790787"/>
    </source>
</evidence>
<organism evidence="1 2">
    <name type="scientific">Nicotiana tabacum</name>
    <name type="common">Common tobacco</name>
    <dbReference type="NCBI Taxonomy" id="4097"/>
    <lineage>
        <taxon>Eukaryota</taxon>
        <taxon>Viridiplantae</taxon>
        <taxon>Streptophyta</taxon>
        <taxon>Embryophyta</taxon>
        <taxon>Tracheophyta</taxon>
        <taxon>Spermatophyta</taxon>
        <taxon>Magnoliopsida</taxon>
        <taxon>eudicotyledons</taxon>
        <taxon>Gunneridae</taxon>
        <taxon>Pentapetalae</taxon>
        <taxon>asterids</taxon>
        <taxon>lamiids</taxon>
        <taxon>Solanales</taxon>
        <taxon>Solanaceae</taxon>
        <taxon>Nicotianoideae</taxon>
        <taxon>Nicotianeae</taxon>
        <taxon>Nicotiana</taxon>
    </lineage>
</organism>
<dbReference type="PROSITE" id="PS50250">
    <property type="entry name" value="PCI"/>
    <property type="match status" value="1"/>
</dbReference>
<dbReference type="GO" id="GO:0006406">
    <property type="term" value="P:mRNA export from nucleus"/>
    <property type="evidence" value="ECO:0000318"/>
    <property type="project" value="GO_Central"/>
</dbReference>
<dbReference type="Pfam" id="PF03399">
    <property type="entry name" value="SAC3_GANP"/>
    <property type="match status" value="1"/>
</dbReference>
<reference evidence="1" key="1">
    <citation type="journal article" date="2014" name="Nat. Commun.">
        <title>The tobacco genome sequence and its comparison with those of tomato and potato.</title>
        <authorList>
            <person name="Sierro N."/>
            <person name="Battey J.N."/>
            <person name="Ouadi S."/>
            <person name="Bakaher N."/>
            <person name="Bovet L."/>
            <person name="Willig A."/>
            <person name="Goepfert S."/>
            <person name="Peitsch M.C."/>
            <person name="Ivanov N.V."/>
        </authorList>
    </citation>
    <scope>NUCLEOTIDE SEQUENCE [LARGE SCALE GENOMIC DNA]</scope>
</reference>
<dbReference type="OMA" id="RIFAEMF"/>
<protein>
    <submittedName>
        <fullName evidence="2">SAC3 family protein B</fullName>
    </submittedName>
</protein>
<dbReference type="InterPro" id="IPR000717">
    <property type="entry name" value="PCI_dom"/>
</dbReference>
<dbReference type="GO" id="GO:0005737">
    <property type="term" value="C:cytoplasm"/>
    <property type="evidence" value="ECO:0000318"/>
    <property type="project" value="GO_Central"/>
</dbReference>
<dbReference type="FunFam" id="1.25.40.990:FF:000004">
    <property type="entry name" value="Putative peptidase C48 domain family protein"/>
    <property type="match status" value="1"/>
</dbReference>
<dbReference type="InterPro" id="IPR045107">
    <property type="entry name" value="SAC3/GANP/THP3"/>
</dbReference>
<name>A0A1S4B185_TOBAC</name>
<dbReference type="GO" id="GO:0005634">
    <property type="term" value="C:nucleus"/>
    <property type="evidence" value="ECO:0000318"/>
    <property type="project" value="GO_Central"/>
</dbReference>
<dbReference type="STRING" id="4097.A0A1S4B185"/>
<dbReference type="InterPro" id="IPR005062">
    <property type="entry name" value="SAC3/GANP/THP3_conserved"/>
</dbReference>
<keyword evidence="1" id="KW-1185">Reference proteome</keyword>
<reference evidence="2" key="2">
    <citation type="submission" date="2025-08" db="UniProtKB">
        <authorList>
            <consortium name="RefSeq"/>
        </authorList>
    </citation>
    <scope>IDENTIFICATION</scope>
</reference>
<dbReference type="RefSeq" id="XP_016482700.1">
    <property type="nucleotide sequence ID" value="XM_016627214.1"/>
</dbReference>
<sequence length="1609" mass="182047">MAFQGFRQNTGPIGPPKAETPFGNFPRTPSPPPPTFPSSPREFEAPERIHPQPLPFVGRHPIAAPSRAFAGEQRRSETLPKWSYGQKYIYHDYDAQAHQLSPEVVPPVASGFSENALSARGAQVQDFRRTGLHPSLPSDAEISGASRTMRGSRSDLIFSDQGHFVTQQNQSYPSFQNKSQLVPQSTRSPPLAFQNNVHVDGQSPLGEAQWPSLPPHMLGKSSQSFQNFPIRLPQQKMSSISTNYDPGRKIAVKHTDQVSKRTRSPPLSSPNGASFENSAFGLRESKRPSTSPSKMRSDGLPHSLAPQKSSLAGNGVNIEVDLSKPMNFPVSKRTKFPSVPSSGQVHQGDSNHVDDDIQRETEAKAKRLARFKDDLSHNVRDDSSIHQKGPSKRQYQSVMDEQKFAAEVSVDSTDDFSNGNLLSDYHCSDSSGVIIGSCPDMCPESERAERERKGDLDQYERLDGDRKQTSKLLAVKKYTRTAEREAVLIRPMPILQKTMNYLLNLLDQPYDNSFLGLYNFLWDRMRAIRMDLRMQHIFNHEAMNMLEQMIRLHIIAMHELCEYTRGEGFSEGFDAHLNIEQMNKTSVELFQLYDDHQKRGINVASEKEFRGYYALLKLDKHPGYKVEPAELSLDLAKMTPDMRQTPEVLFARDVARACRTCNFVAFFRLARRASYLQACLMHAHFSKLRTQALASLHSGLQNSQGIPVAQVAKWLGMEEEDMEGLLEYYGFSIKEFEEPYMVKEGPFVEVDNDYPVKCSKLVNEKKSRTIFEDVSAPHVESVWEKEREPLLDKDHHKKPTAIQFLEPYSSSLAIEEDIPDYEAVSSPKDETKTIPITRRESHQKNESSQAPPNYSVSSLPAPPSPLIFFPHISPETQQQAIVGRAGTPEVQLQARVGSSGKPKSSEVAQFAAKGMTVQFALARDEQEKLPVFPTHSLVGDTELHHVSDEENVDEELVVTSEQAETNEAAASYYDKEVAEAKLKLIVRIWKRRSSKKREMREHKQLASKAALRSLSLGVPMWPNRIQHSTSVEFDIDCAVSKWYQTQERSWSRLNVSDVFSTTLHEQNPAAKCLCWKVIICCQDSINNRNRENGLEKLNAKSWLLSKLMPARDHEDDLLITSPGLSVWRNWLLDQSVEDLICCLSVIKYANFENLNETVAGASAVLFLLSEGIPWDLQKNQLHKLLMEVPSGSHLPLLILSDMCKENADPSTIVKELELHEVRESRLHSFSVVFLKNQQMEQLNGFFSDEQLRGGLKWLASESPPQPVLQCVKARELVLYYLNSLLGVLGEMDANDVDPNHCISVFNEALDQSMREIASAAHANPTCWPCPEIGLLEESRLEYKAVSQHLPRLGWSLAPRIEPVVCAISDCKLPSFPDDISWLRRGSDVDITIENQILQLQNCLIKYFTEISRLMELPLATKEAVVMLQKFVQLQLQNFRYYIVPNWVMIFRRAFFWQLMKLARDASFSVYTLIQDDFSTLMVGAVELEDSGQSHYHLSHPSLDEMVEVGRMPLPRCAMLSGQGRAFQSRPGMASISEEIPTTTGAGEEMEYGKDVRRDDEFIKTSYNTMTDMEPLLATKKIKEADVLSELLERCNIKQNMNDKNLSIYF</sequence>
<dbReference type="KEGG" id="nta:107803472"/>
<proteinExistence type="predicted"/>
<dbReference type="PANTHER" id="PTHR12436:SF17">
    <property type="entry name" value="SAC3 FAMILY PROTEIN B"/>
    <property type="match status" value="1"/>
</dbReference>
<dbReference type="OrthoDB" id="21502at2759"/>
<dbReference type="SMR" id="A0A1S4B185"/>
<evidence type="ECO:0000313" key="2">
    <source>
        <dbReference type="RefSeq" id="XP_016482700.1"/>
    </source>
</evidence>
<dbReference type="PANTHER" id="PTHR12436">
    <property type="entry name" value="80 KDA MCM3-ASSOCIATED PROTEIN"/>
    <property type="match status" value="1"/>
</dbReference>
<gene>
    <name evidence="2" type="primary">LOC107803472</name>
</gene>